<proteinExistence type="predicted"/>
<feature type="region of interest" description="Disordered" evidence="1">
    <location>
        <begin position="40"/>
        <end position="68"/>
    </location>
</feature>
<dbReference type="EMBL" id="BGZK01000243">
    <property type="protein sequence ID" value="GBP31207.1"/>
    <property type="molecule type" value="Genomic_DNA"/>
</dbReference>
<evidence type="ECO:0000256" key="1">
    <source>
        <dbReference type="SAM" id="MobiDB-lite"/>
    </source>
</evidence>
<dbReference type="Proteomes" id="UP000299102">
    <property type="component" value="Unassembled WGS sequence"/>
</dbReference>
<gene>
    <name evidence="2" type="ORF">EVAR_21487_1</name>
</gene>
<sequence>MEAFGLYAYTHSCTAWQRNVASIALCNGGARRAPRAIHERRTAGRGERTARCSRRGIETNTPAGESDAPRSVLEALRCFCARAQLGNESNSCSAGDTESERAPRVDAVVRIRSWDVMIVYD</sequence>
<dbReference type="AlphaFoldDB" id="A0A4C1UYW7"/>
<protein>
    <submittedName>
        <fullName evidence="2">Uncharacterized protein</fullName>
    </submittedName>
</protein>
<accession>A0A4C1UYW7</accession>
<evidence type="ECO:0000313" key="3">
    <source>
        <dbReference type="Proteomes" id="UP000299102"/>
    </source>
</evidence>
<feature type="compositionally biased region" description="Basic and acidic residues" evidence="1">
    <location>
        <begin position="40"/>
        <end position="50"/>
    </location>
</feature>
<evidence type="ECO:0000313" key="2">
    <source>
        <dbReference type="EMBL" id="GBP31207.1"/>
    </source>
</evidence>
<comment type="caution">
    <text evidence="2">The sequence shown here is derived from an EMBL/GenBank/DDBJ whole genome shotgun (WGS) entry which is preliminary data.</text>
</comment>
<reference evidence="2 3" key="1">
    <citation type="journal article" date="2019" name="Commun. Biol.">
        <title>The bagworm genome reveals a unique fibroin gene that provides high tensile strength.</title>
        <authorList>
            <person name="Kono N."/>
            <person name="Nakamura H."/>
            <person name="Ohtoshi R."/>
            <person name="Tomita M."/>
            <person name="Numata K."/>
            <person name="Arakawa K."/>
        </authorList>
    </citation>
    <scope>NUCLEOTIDE SEQUENCE [LARGE SCALE GENOMIC DNA]</scope>
</reference>
<organism evidence="2 3">
    <name type="scientific">Eumeta variegata</name>
    <name type="common">Bagworm moth</name>
    <name type="synonym">Eumeta japonica</name>
    <dbReference type="NCBI Taxonomy" id="151549"/>
    <lineage>
        <taxon>Eukaryota</taxon>
        <taxon>Metazoa</taxon>
        <taxon>Ecdysozoa</taxon>
        <taxon>Arthropoda</taxon>
        <taxon>Hexapoda</taxon>
        <taxon>Insecta</taxon>
        <taxon>Pterygota</taxon>
        <taxon>Neoptera</taxon>
        <taxon>Endopterygota</taxon>
        <taxon>Lepidoptera</taxon>
        <taxon>Glossata</taxon>
        <taxon>Ditrysia</taxon>
        <taxon>Tineoidea</taxon>
        <taxon>Psychidae</taxon>
        <taxon>Oiketicinae</taxon>
        <taxon>Eumeta</taxon>
    </lineage>
</organism>
<keyword evidence="3" id="KW-1185">Reference proteome</keyword>
<name>A0A4C1UYW7_EUMVA</name>